<name>A0A1F5WFI9_9BACT</name>
<sequence>MINGPQKAIGKIGQGLSFDGSNDYVNAGRNPSLDMGANNFSVGGWIKTSGNPSAQAGNPGYGLLAAKGSSGAGGKRYGLWAYRQTTGVAALNLDDNAAEAYFEGTTNVDDGNWHMVYGVRDGNTAKIYVDGIQENTADITGLGSLDDINKDFMISVDSHAPTNYFVRGLIDDVRIYNRALTPAEIQRLYNLGR</sequence>
<evidence type="ECO:0000256" key="1">
    <source>
        <dbReference type="ARBA" id="ARBA00022729"/>
    </source>
</evidence>
<protein>
    <recommendedName>
        <fullName evidence="3">LamG-like jellyroll fold domain-containing protein</fullName>
    </recommendedName>
</protein>
<dbReference type="SMART" id="SM00560">
    <property type="entry name" value="LamGL"/>
    <property type="match status" value="1"/>
</dbReference>
<accession>A0A1F5WFI9</accession>
<reference evidence="4 5" key="1">
    <citation type="journal article" date="2016" name="Nat. Commun.">
        <title>Thousands of microbial genomes shed light on interconnected biogeochemical processes in an aquifer system.</title>
        <authorList>
            <person name="Anantharaman K."/>
            <person name="Brown C.T."/>
            <person name="Hug L.A."/>
            <person name="Sharon I."/>
            <person name="Castelle C.J."/>
            <person name="Probst A.J."/>
            <person name="Thomas B.C."/>
            <person name="Singh A."/>
            <person name="Wilkins M.J."/>
            <person name="Karaoz U."/>
            <person name="Brodie E.L."/>
            <person name="Williams K.H."/>
            <person name="Hubbard S.S."/>
            <person name="Banfield J.F."/>
        </authorList>
    </citation>
    <scope>NUCLEOTIDE SEQUENCE [LARGE SCALE GENOMIC DNA]</scope>
</reference>
<dbReference type="InterPro" id="IPR013320">
    <property type="entry name" value="ConA-like_dom_sf"/>
</dbReference>
<evidence type="ECO:0000313" key="4">
    <source>
        <dbReference type="EMBL" id="OGF74393.1"/>
    </source>
</evidence>
<evidence type="ECO:0000313" key="5">
    <source>
        <dbReference type="Proteomes" id="UP000178276"/>
    </source>
</evidence>
<proteinExistence type="predicted"/>
<dbReference type="Proteomes" id="UP000178276">
    <property type="component" value="Unassembled WGS sequence"/>
</dbReference>
<dbReference type="SUPFAM" id="SSF49899">
    <property type="entry name" value="Concanavalin A-like lectins/glucanases"/>
    <property type="match status" value="1"/>
</dbReference>
<evidence type="ECO:0000259" key="3">
    <source>
        <dbReference type="SMART" id="SM00560"/>
    </source>
</evidence>
<dbReference type="STRING" id="1798331.A2W57_02325"/>
<comment type="caution">
    <text evidence="4">The sequence shown here is derived from an EMBL/GenBank/DDBJ whole genome shotgun (WGS) entry which is preliminary data.</text>
</comment>
<dbReference type="AlphaFoldDB" id="A0A1F5WFI9"/>
<feature type="domain" description="LamG-like jellyroll fold" evidence="3">
    <location>
        <begin position="38"/>
        <end position="183"/>
    </location>
</feature>
<keyword evidence="1" id="KW-0732">Signal</keyword>
<organism evidence="4 5">
    <name type="scientific">Candidatus Giovannonibacteria bacterium RIFCSPHIGHO2_02_43_16</name>
    <dbReference type="NCBI Taxonomy" id="1798331"/>
    <lineage>
        <taxon>Bacteria</taxon>
        <taxon>Candidatus Giovannoniibacteriota</taxon>
    </lineage>
</organism>
<gene>
    <name evidence="4" type="ORF">A2W57_02325</name>
</gene>
<keyword evidence="2" id="KW-1015">Disulfide bond</keyword>
<dbReference type="Pfam" id="PF13385">
    <property type="entry name" value="Laminin_G_3"/>
    <property type="match status" value="1"/>
</dbReference>
<dbReference type="InterPro" id="IPR006558">
    <property type="entry name" value="LamG-like"/>
</dbReference>
<dbReference type="EMBL" id="MFHJ01000001">
    <property type="protein sequence ID" value="OGF74393.1"/>
    <property type="molecule type" value="Genomic_DNA"/>
</dbReference>
<evidence type="ECO:0000256" key="2">
    <source>
        <dbReference type="ARBA" id="ARBA00023157"/>
    </source>
</evidence>
<dbReference type="Gene3D" id="2.60.120.200">
    <property type="match status" value="1"/>
</dbReference>